<protein>
    <submittedName>
        <fullName evidence="3">Plastocyanin</fullName>
    </submittedName>
</protein>
<dbReference type="Proteomes" id="UP000285655">
    <property type="component" value="Unassembled WGS sequence"/>
</dbReference>
<dbReference type="Gene3D" id="2.60.40.420">
    <property type="entry name" value="Cupredoxins - blue copper proteins"/>
    <property type="match status" value="1"/>
</dbReference>
<feature type="transmembrane region" description="Helical" evidence="1">
    <location>
        <begin position="6"/>
        <end position="25"/>
    </location>
</feature>
<organism evidence="3 4">
    <name type="scientific">candidate division WS5 bacterium</name>
    <dbReference type="NCBI Taxonomy" id="2093353"/>
    <lineage>
        <taxon>Bacteria</taxon>
        <taxon>candidate division WS5</taxon>
    </lineage>
</organism>
<keyword evidence="1" id="KW-0812">Transmembrane</keyword>
<dbReference type="CDD" id="cd13921">
    <property type="entry name" value="Amicyanin"/>
    <property type="match status" value="1"/>
</dbReference>
<evidence type="ECO:0000256" key="1">
    <source>
        <dbReference type="SAM" id="Phobius"/>
    </source>
</evidence>
<dbReference type="InterPro" id="IPR052721">
    <property type="entry name" value="ET_Amicyanin"/>
</dbReference>
<name>A0A419DAU2_9BACT</name>
<accession>A0A419DAU2</accession>
<keyword evidence="1" id="KW-1133">Transmembrane helix</keyword>
<evidence type="ECO:0000259" key="2">
    <source>
        <dbReference type="Pfam" id="PF13473"/>
    </source>
</evidence>
<dbReference type="EMBL" id="QZJW01000050">
    <property type="protein sequence ID" value="RJO60227.1"/>
    <property type="molecule type" value="Genomic_DNA"/>
</dbReference>
<dbReference type="PANTHER" id="PTHR36507">
    <property type="entry name" value="BLL1555 PROTEIN"/>
    <property type="match status" value="1"/>
</dbReference>
<dbReference type="PANTHER" id="PTHR36507:SF1">
    <property type="entry name" value="BLL1555 PROTEIN"/>
    <property type="match status" value="1"/>
</dbReference>
<dbReference type="SUPFAM" id="SSF49503">
    <property type="entry name" value="Cupredoxins"/>
    <property type="match status" value="1"/>
</dbReference>
<dbReference type="Pfam" id="PF13473">
    <property type="entry name" value="Cupredoxin_1"/>
    <property type="match status" value="1"/>
</dbReference>
<dbReference type="InterPro" id="IPR008972">
    <property type="entry name" value="Cupredoxin"/>
</dbReference>
<sequence length="128" mass="14384">MKKPVIIFVIIVLIVSGIGAYLLLVPEEPKAPEVKLPSEEEIKPKEKNTIVIRDFKFNPETFTVKVGDTVTWLNEDGEVHTIKSAEFTSPNIKNGDSYKFQFLKAGIFEYVCGVHPYMKGKVVVEAVE</sequence>
<gene>
    <name evidence="3" type="ORF">C4544_05625</name>
</gene>
<keyword evidence="1" id="KW-0472">Membrane</keyword>
<evidence type="ECO:0000313" key="3">
    <source>
        <dbReference type="EMBL" id="RJO60227.1"/>
    </source>
</evidence>
<comment type="caution">
    <text evidence="3">The sequence shown here is derived from an EMBL/GenBank/DDBJ whole genome shotgun (WGS) entry which is preliminary data.</text>
</comment>
<dbReference type="AlphaFoldDB" id="A0A419DAU2"/>
<dbReference type="InterPro" id="IPR028096">
    <property type="entry name" value="EfeO_Cupredoxin"/>
</dbReference>
<feature type="domain" description="EfeO-type cupredoxin-like" evidence="2">
    <location>
        <begin position="42"/>
        <end position="124"/>
    </location>
</feature>
<proteinExistence type="predicted"/>
<reference evidence="3 4" key="1">
    <citation type="journal article" date="2017" name="ISME J.">
        <title>Energy and carbon metabolisms in a deep terrestrial subsurface fluid microbial community.</title>
        <authorList>
            <person name="Momper L."/>
            <person name="Jungbluth S.P."/>
            <person name="Lee M.D."/>
            <person name="Amend J.P."/>
        </authorList>
    </citation>
    <scope>NUCLEOTIDE SEQUENCE [LARGE SCALE GENOMIC DNA]</scope>
    <source>
        <strain evidence="3">SURF_29</strain>
    </source>
</reference>
<evidence type="ECO:0000313" key="4">
    <source>
        <dbReference type="Proteomes" id="UP000285655"/>
    </source>
</evidence>
<dbReference type="InterPro" id="IPR035668">
    <property type="entry name" value="Amicyanin"/>
</dbReference>